<keyword evidence="2" id="KW-1185">Reference proteome</keyword>
<proteinExistence type="predicted"/>
<dbReference type="InterPro" id="IPR051200">
    <property type="entry name" value="Host-pathogen_enzymatic-act"/>
</dbReference>
<dbReference type="SUPFAM" id="SSF50974">
    <property type="entry name" value="Nitrous oxide reductase, N-terminal domain"/>
    <property type="match status" value="1"/>
</dbReference>
<sequence length="347" mass="38426">MKRISKLLSMALIGGLLLNSCSSDDDIVDPDGPQAEGDYTNGFFVLNEGSQAAGTLTYISEDLQTIEHNIYQNLNENDDLGSFAQSIFFEENLAYIISNGSNLITIVDRYTLELVGKVDSGLEVPMYGVVKNGKAYVTNQASFSTTTDDYIAVIDLETLEVEENIALNNVGGKIIEEDGLLYVQNSLYRLGKDISIINPANNTIEKTFITNEGLADFDIEDGLIYALSKSKLEKIDLITGEVISSIELKEEKANKMEIENDKIYYTINEGVYVIGKGDETEAEEPLFEYESRSGSIRMYGFNVENERIFIADGNFGSNSFIEIYSLDGELIKNIEVGVGPNGFYFND</sequence>
<dbReference type="InterPro" id="IPR015943">
    <property type="entry name" value="WD40/YVTN_repeat-like_dom_sf"/>
</dbReference>
<dbReference type="EMBL" id="FUYY01000001">
    <property type="protein sequence ID" value="SKB34680.1"/>
    <property type="molecule type" value="Genomic_DNA"/>
</dbReference>
<dbReference type="Gene3D" id="2.130.10.10">
    <property type="entry name" value="YVTN repeat-like/Quinoprotein amine dehydrogenase"/>
    <property type="match status" value="1"/>
</dbReference>
<gene>
    <name evidence="1" type="ORF">SAMN05660776_0587</name>
</gene>
<dbReference type="STRING" id="241145.SAMN05660776_0587"/>
<dbReference type="Pfam" id="PF16819">
    <property type="entry name" value="DUF5074"/>
    <property type="match status" value="1"/>
</dbReference>
<dbReference type="InterPro" id="IPR031815">
    <property type="entry name" value="DUF5074"/>
</dbReference>
<organism evidence="1 2">
    <name type="scientific">Salegentibacter holothuriorum</name>
    <dbReference type="NCBI Taxonomy" id="241145"/>
    <lineage>
        <taxon>Bacteria</taxon>
        <taxon>Pseudomonadati</taxon>
        <taxon>Bacteroidota</taxon>
        <taxon>Flavobacteriia</taxon>
        <taxon>Flavobacteriales</taxon>
        <taxon>Flavobacteriaceae</taxon>
        <taxon>Salegentibacter</taxon>
    </lineage>
</organism>
<dbReference type="RefSeq" id="WP_139374817.1">
    <property type="nucleotide sequence ID" value="NZ_FUYY01000001.1"/>
</dbReference>
<accession>A0A1T5AIF9</accession>
<dbReference type="InterPro" id="IPR011045">
    <property type="entry name" value="N2O_reductase_N"/>
</dbReference>
<evidence type="ECO:0008006" key="3">
    <source>
        <dbReference type="Google" id="ProtNLM"/>
    </source>
</evidence>
<protein>
    <recommendedName>
        <fullName evidence="3">40-residue YVTN family beta-propeller repeat-containing protein</fullName>
    </recommendedName>
</protein>
<reference evidence="2" key="1">
    <citation type="submission" date="2017-02" db="EMBL/GenBank/DDBJ databases">
        <authorList>
            <person name="Varghese N."/>
            <person name="Submissions S."/>
        </authorList>
    </citation>
    <scope>NUCLEOTIDE SEQUENCE [LARGE SCALE GENOMIC DNA]</scope>
    <source>
        <strain evidence="2">DSM 23405</strain>
    </source>
</reference>
<dbReference type="PANTHER" id="PTHR47197">
    <property type="entry name" value="PROTEIN NIRF"/>
    <property type="match status" value="1"/>
</dbReference>
<evidence type="ECO:0000313" key="2">
    <source>
        <dbReference type="Proteomes" id="UP000190230"/>
    </source>
</evidence>
<dbReference type="PANTHER" id="PTHR47197:SF3">
    <property type="entry name" value="DIHYDRO-HEME D1 DEHYDROGENASE"/>
    <property type="match status" value="1"/>
</dbReference>
<evidence type="ECO:0000313" key="1">
    <source>
        <dbReference type="EMBL" id="SKB34680.1"/>
    </source>
</evidence>
<dbReference type="OrthoDB" id="9773938at2"/>
<dbReference type="AlphaFoldDB" id="A0A1T5AIF9"/>
<name>A0A1T5AIF9_9FLAO</name>
<dbReference type="Proteomes" id="UP000190230">
    <property type="component" value="Unassembled WGS sequence"/>
</dbReference>